<dbReference type="InterPro" id="IPR037171">
    <property type="entry name" value="NagB/RpiA_transferase-like"/>
</dbReference>
<feature type="domain" description="HTH deoR-type" evidence="6">
    <location>
        <begin position="3"/>
        <end position="58"/>
    </location>
</feature>
<protein>
    <recommendedName>
        <fullName evidence="1">Lactose phosphotransferase system repressor</fullName>
    </recommendedName>
</protein>
<dbReference type="InterPro" id="IPR001034">
    <property type="entry name" value="DeoR_HTH"/>
</dbReference>
<dbReference type="PANTHER" id="PTHR30363">
    <property type="entry name" value="HTH-TYPE TRANSCRIPTIONAL REGULATOR SRLR-RELATED"/>
    <property type="match status" value="1"/>
</dbReference>
<keyword evidence="3" id="KW-0805">Transcription regulation</keyword>
<keyword evidence="2" id="KW-0678">Repressor</keyword>
<evidence type="ECO:0000256" key="3">
    <source>
        <dbReference type="ARBA" id="ARBA00023015"/>
    </source>
</evidence>
<dbReference type="SUPFAM" id="SSF100950">
    <property type="entry name" value="NagB/RpiA/CoA transferase-like"/>
    <property type="match status" value="1"/>
</dbReference>
<dbReference type="PRINTS" id="PR00037">
    <property type="entry name" value="HTHLACR"/>
</dbReference>
<evidence type="ECO:0000256" key="2">
    <source>
        <dbReference type="ARBA" id="ARBA00022491"/>
    </source>
</evidence>
<evidence type="ECO:0000256" key="5">
    <source>
        <dbReference type="ARBA" id="ARBA00024937"/>
    </source>
</evidence>
<dbReference type="SUPFAM" id="SSF46785">
    <property type="entry name" value="Winged helix' DNA-binding domain"/>
    <property type="match status" value="1"/>
</dbReference>
<organism evidence="7 8">
    <name type="scientific">Propionibacterium ruminifibrarum</name>
    <dbReference type="NCBI Taxonomy" id="1962131"/>
    <lineage>
        <taxon>Bacteria</taxon>
        <taxon>Bacillati</taxon>
        <taxon>Actinomycetota</taxon>
        <taxon>Actinomycetes</taxon>
        <taxon>Propionibacteriales</taxon>
        <taxon>Propionibacteriaceae</taxon>
        <taxon>Propionibacterium</taxon>
    </lineage>
</organism>
<reference evidence="8" key="1">
    <citation type="submission" date="2018-02" db="EMBL/GenBank/DDBJ databases">
        <authorList>
            <person name="Hornung B."/>
        </authorList>
    </citation>
    <scope>NUCLEOTIDE SEQUENCE [LARGE SCALE GENOMIC DNA]</scope>
</reference>
<accession>A0A375I0B8</accession>
<dbReference type="OrthoDB" id="7688673at2"/>
<dbReference type="AlphaFoldDB" id="A0A375I0B8"/>
<dbReference type="SMART" id="SM01134">
    <property type="entry name" value="DeoRC"/>
    <property type="match status" value="1"/>
</dbReference>
<evidence type="ECO:0000313" key="7">
    <source>
        <dbReference type="EMBL" id="SPF68246.1"/>
    </source>
</evidence>
<evidence type="ECO:0000256" key="1">
    <source>
        <dbReference type="ARBA" id="ARBA00021390"/>
    </source>
</evidence>
<keyword evidence="4" id="KW-0804">Transcription</keyword>
<dbReference type="Proteomes" id="UP000265962">
    <property type="component" value="Unassembled WGS sequence"/>
</dbReference>
<dbReference type="PANTHER" id="PTHR30363:SF4">
    <property type="entry name" value="GLYCEROL-3-PHOSPHATE REGULON REPRESSOR"/>
    <property type="match status" value="1"/>
</dbReference>
<dbReference type="InterPro" id="IPR036390">
    <property type="entry name" value="WH_DNA-bd_sf"/>
</dbReference>
<proteinExistence type="predicted"/>
<keyword evidence="8" id="KW-1185">Reference proteome</keyword>
<dbReference type="RefSeq" id="WP_119715423.1">
    <property type="nucleotide sequence ID" value="NZ_OMOH01000004.1"/>
</dbReference>
<sequence>MYPQERHKWLVEHARQNGRVSVAEASAHLGVVPETIRRDLDTLDAKALLRRVHGGAIPADFDQLGDAPLDTRDASAVDEKERMALKAVEHLPADGGTVLLDAGSSAARLAAHLPADAHFIVFTNSAPIAAQVGARTSCEVRLVGGRLRGTTAATVGNVGEFERLRVDVAFMGTNALSVEHGLSTPDVDEAATKTAMIGAARTVVVLADSRKIGAESTVRFATLDDIDVLITDTGIPHRQLELIQNKDLKVVCA</sequence>
<comment type="function">
    <text evidence="5">Repressor of the lactose catabolism operon. Galactose-6-phosphate is the inducer.</text>
</comment>
<evidence type="ECO:0000313" key="8">
    <source>
        <dbReference type="Proteomes" id="UP000265962"/>
    </source>
</evidence>
<evidence type="ECO:0000256" key="4">
    <source>
        <dbReference type="ARBA" id="ARBA00023163"/>
    </source>
</evidence>
<dbReference type="Pfam" id="PF00455">
    <property type="entry name" value="DeoRC"/>
    <property type="match status" value="1"/>
</dbReference>
<evidence type="ECO:0000259" key="6">
    <source>
        <dbReference type="PROSITE" id="PS51000"/>
    </source>
</evidence>
<dbReference type="SMART" id="SM00420">
    <property type="entry name" value="HTH_DEOR"/>
    <property type="match status" value="1"/>
</dbReference>
<dbReference type="InterPro" id="IPR014036">
    <property type="entry name" value="DeoR-like_C"/>
</dbReference>
<dbReference type="PROSITE" id="PS51000">
    <property type="entry name" value="HTH_DEOR_2"/>
    <property type="match status" value="1"/>
</dbReference>
<dbReference type="Gene3D" id="3.40.50.1360">
    <property type="match status" value="1"/>
</dbReference>
<dbReference type="Pfam" id="PF08220">
    <property type="entry name" value="HTH_DeoR"/>
    <property type="match status" value="1"/>
</dbReference>
<gene>
    <name evidence="7" type="ORF">PROPJV5_1189</name>
</gene>
<dbReference type="EMBL" id="OMOH01000004">
    <property type="protein sequence ID" value="SPF68246.1"/>
    <property type="molecule type" value="Genomic_DNA"/>
</dbReference>
<dbReference type="InterPro" id="IPR050313">
    <property type="entry name" value="Carb_Metab_HTH_regulators"/>
</dbReference>
<name>A0A375I0B8_9ACTN</name>
<dbReference type="GO" id="GO:0003700">
    <property type="term" value="F:DNA-binding transcription factor activity"/>
    <property type="evidence" value="ECO:0007669"/>
    <property type="project" value="InterPro"/>
</dbReference>